<keyword evidence="4" id="KW-1185">Reference proteome</keyword>
<keyword evidence="1" id="KW-0472">Membrane</keyword>
<evidence type="ECO:0000256" key="1">
    <source>
        <dbReference type="SAM" id="Phobius"/>
    </source>
</evidence>
<feature type="non-terminal residue" evidence="3">
    <location>
        <position position="912"/>
    </location>
</feature>
<name>A0A4Q9LMW1_9MICR</name>
<dbReference type="PROSITE" id="PS50878">
    <property type="entry name" value="RT_POL"/>
    <property type="match status" value="1"/>
</dbReference>
<dbReference type="VEuPathDB" id="MicrosporidiaDB:CWI38_2125p0010"/>
<proteinExistence type="predicted"/>
<dbReference type="CDD" id="cd01650">
    <property type="entry name" value="RT_nLTR_like"/>
    <property type="match status" value="1"/>
</dbReference>
<feature type="transmembrane region" description="Helical" evidence="1">
    <location>
        <begin position="158"/>
        <end position="179"/>
    </location>
</feature>
<evidence type="ECO:0000313" key="4">
    <source>
        <dbReference type="Proteomes" id="UP000292282"/>
    </source>
</evidence>
<dbReference type="OrthoDB" id="759142at2759"/>
<comment type="caution">
    <text evidence="3">The sequence shown here is derived from an EMBL/GenBank/DDBJ whole genome shotgun (WGS) entry which is preliminary data.</text>
</comment>
<organism evidence="3 4">
    <name type="scientific">Hamiltosporidium tvaerminnensis</name>
    <dbReference type="NCBI Taxonomy" id="1176355"/>
    <lineage>
        <taxon>Eukaryota</taxon>
        <taxon>Fungi</taxon>
        <taxon>Fungi incertae sedis</taxon>
        <taxon>Microsporidia</taxon>
        <taxon>Dubosqiidae</taxon>
        <taxon>Hamiltosporidium</taxon>
    </lineage>
</organism>
<dbReference type="EMBL" id="PITK01002125">
    <property type="protein sequence ID" value="TBU09708.1"/>
    <property type="molecule type" value="Genomic_DNA"/>
</dbReference>
<dbReference type="Pfam" id="PF00078">
    <property type="entry name" value="RVT_1"/>
    <property type="match status" value="1"/>
</dbReference>
<evidence type="ECO:0000259" key="2">
    <source>
        <dbReference type="PROSITE" id="PS50878"/>
    </source>
</evidence>
<reference evidence="3 4" key="1">
    <citation type="submission" date="2017-12" db="EMBL/GenBank/DDBJ databases">
        <authorList>
            <person name="Pombert J.-F."/>
            <person name="Haag K.L."/>
            <person name="Ebert D."/>
        </authorList>
    </citation>
    <scope>NUCLEOTIDE SEQUENCE [LARGE SCALE GENOMIC DNA]</scope>
    <source>
        <strain evidence="3">IL-G-3</strain>
    </source>
</reference>
<dbReference type="InterPro" id="IPR000477">
    <property type="entry name" value="RT_dom"/>
</dbReference>
<dbReference type="PANTHER" id="PTHR35450:SF2">
    <property type="entry name" value="REVERSE TRANSCRIPTASE DOMAIN-CONTAINING PROTEIN"/>
    <property type="match status" value="1"/>
</dbReference>
<dbReference type="GO" id="GO:0003964">
    <property type="term" value="F:RNA-directed DNA polymerase activity"/>
    <property type="evidence" value="ECO:0007669"/>
    <property type="project" value="UniProtKB-KW"/>
</dbReference>
<keyword evidence="3" id="KW-0548">Nucleotidyltransferase</keyword>
<gene>
    <name evidence="3" type="ORF">CWI38_2125p0010</name>
</gene>
<protein>
    <submittedName>
        <fullName evidence="3">Reverse transcriptase</fullName>
    </submittedName>
</protein>
<dbReference type="AlphaFoldDB" id="A0A4Q9LMW1"/>
<evidence type="ECO:0000313" key="3">
    <source>
        <dbReference type="EMBL" id="TBU09708.1"/>
    </source>
</evidence>
<keyword evidence="3" id="KW-0695">RNA-directed DNA polymerase</keyword>
<keyword evidence="1" id="KW-0812">Transmembrane</keyword>
<accession>A0A4Q9LMW1</accession>
<feature type="domain" description="Reverse transcriptase" evidence="2">
    <location>
        <begin position="556"/>
        <end position="809"/>
    </location>
</feature>
<sequence>MAVIFHFENRMDNLTIKIDLIENQICQGHFTPLNVIGESFEVIISTEDEGKYYLHNTSLPPNKETHFSFNTYEAQTILIYMKRKQIDNSHVPNNYVPRIELKFDSQFDTFNKEVAKGVRVEPAIAALTNLQKLLHDATIETEVVTNTLNMWIGNFNKLVASSLYVSVLTLLLFIFFNVLSKNIKNEKIKAVKHLENSAGEILMCDVDVAMLYERLPPPPTFHDTTHQPPSSSCQTSPVYLVDTIPSFSANSGTNLNTDAILEGNRLMVLLSILDSVTARMPRNGWPATLRYYNEKVGWTLDIDAFKKLAQNEAERKIRQEENTERRRIANFLTELCTMTDTTDQIKQISEKEIEKVMIRTRKLPSILVDSKVLDLINRIIGKYADYYVSMTITAVARIIQAARIAWKENIESKISKLVLSKDLLEKARKQTKLSTSETKSLKKIMQEFNLNLSSVTDLSVALVKKNESLNVFEKKITMHRSTFPGSILSGLSERVESEHVVSRDEIDDYLITFVSDNHPTKFPSLDEIVSIINWLPNWKAAVIDGIYNFFVEKLTTLNKYIYDICGLRYLIPKGIPRRGSDYRPITCMSNLYKLTTKCVTKVVQIEVERRCLLAENQLEAVKGVQGVKEQALLNIALNKEYGNNLKATWIDVKKAYDSIDHAYLTQCIENLNLPDWILKFIEVIISKWKIEISLGPEKIMNQKIQRGILQGDSFSPLLFVLCIDPLSRKLNEKYTKVTVQTDAESHSTNHFLFIDNLKLIAKDSSTLSAMTGEAKEFLEVIGLEIYKEKSATNDTCCEDTATLLEGVSVYKYLGIIEDSRGIPKSKSFEEVQTKLIARVERLLLRLEPAEFSKLDDAVRAVLVKNKIHLRPGCKERLYLPRTELGRGLHSVELRSEHILLQLLDCLEKSKEI</sequence>
<dbReference type="PANTHER" id="PTHR35450">
    <property type="entry name" value="REVERSE TRANSCRIPTASE DOMAIN-CONTAINING PROTEIN"/>
    <property type="match status" value="1"/>
</dbReference>
<dbReference type="Proteomes" id="UP000292282">
    <property type="component" value="Unassembled WGS sequence"/>
</dbReference>
<keyword evidence="1" id="KW-1133">Transmembrane helix</keyword>
<keyword evidence="3" id="KW-0808">Transferase</keyword>